<proteinExistence type="predicted"/>
<evidence type="ECO:0000313" key="2">
    <source>
        <dbReference type="Proteomes" id="UP001062846"/>
    </source>
</evidence>
<dbReference type="EMBL" id="CM046395">
    <property type="protein sequence ID" value="KAI8543430.1"/>
    <property type="molecule type" value="Genomic_DNA"/>
</dbReference>
<gene>
    <name evidence="1" type="ORF">RHMOL_Rhmol08G0217200</name>
</gene>
<dbReference type="Proteomes" id="UP001062846">
    <property type="component" value="Chromosome 8"/>
</dbReference>
<keyword evidence="2" id="KW-1185">Reference proteome</keyword>
<protein>
    <submittedName>
        <fullName evidence="1">Uncharacterized protein</fullName>
    </submittedName>
</protein>
<evidence type="ECO:0000313" key="1">
    <source>
        <dbReference type="EMBL" id="KAI8543430.1"/>
    </source>
</evidence>
<name>A0ACC0MR74_RHOML</name>
<accession>A0ACC0MR74</accession>
<organism evidence="1 2">
    <name type="scientific">Rhododendron molle</name>
    <name type="common">Chinese azalea</name>
    <name type="synonym">Azalea mollis</name>
    <dbReference type="NCBI Taxonomy" id="49168"/>
    <lineage>
        <taxon>Eukaryota</taxon>
        <taxon>Viridiplantae</taxon>
        <taxon>Streptophyta</taxon>
        <taxon>Embryophyta</taxon>
        <taxon>Tracheophyta</taxon>
        <taxon>Spermatophyta</taxon>
        <taxon>Magnoliopsida</taxon>
        <taxon>eudicotyledons</taxon>
        <taxon>Gunneridae</taxon>
        <taxon>Pentapetalae</taxon>
        <taxon>asterids</taxon>
        <taxon>Ericales</taxon>
        <taxon>Ericaceae</taxon>
        <taxon>Ericoideae</taxon>
        <taxon>Rhodoreae</taxon>
        <taxon>Rhododendron</taxon>
    </lineage>
</organism>
<sequence>MIKKIFPLPHGQLKSRDTARSALKPFSTVGINVTDQTVNDISDCAMVPLIGRGSHGLVVPGILLVFIDAVNTVKSPGRRGLRLIVSLRRWRDCFVMVVRVQWTGALFV</sequence>
<comment type="caution">
    <text evidence="1">The sequence shown here is derived from an EMBL/GenBank/DDBJ whole genome shotgun (WGS) entry which is preliminary data.</text>
</comment>
<reference evidence="1" key="1">
    <citation type="submission" date="2022-02" db="EMBL/GenBank/DDBJ databases">
        <title>Plant Genome Project.</title>
        <authorList>
            <person name="Zhang R.-G."/>
        </authorList>
    </citation>
    <scope>NUCLEOTIDE SEQUENCE</scope>
    <source>
        <strain evidence="1">AT1</strain>
    </source>
</reference>